<keyword evidence="2" id="KW-1003">Cell membrane</keyword>
<feature type="transmembrane region" description="Helical" evidence="6">
    <location>
        <begin position="39"/>
        <end position="56"/>
    </location>
</feature>
<organism evidence="8 9">
    <name type="scientific">Zobellella taiwanensis</name>
    <dbReference type="NCBI Taxonomy" id="347535"/>
    <lineage>
        <taxon>Bacteria</taxon>
        <taxon>Pseudomonadati</taxon>
        <taxon>Pseudomonadota</taxon>
        <taxon>Gammaproteobacteria</taxon>
        <taxon>Aeromonadales</taxon>
        <taxon>Aeromonadaceae</taxon>
        <taxon>Zobellella</taxon>
    </lineage>
</organism>
<evidence type="ECO:0000256" key="3">
    <source>
        <dbReference type="ARBA" id="ARBA00022692"/>
    </source>
</evidence>
<gene>
    <name evidence="8" type="ORF">C7I36_08165</name>
</gene>
<dbReference type="PANTHER" id="PTHR30485:SF2">
    <property type="entry name" value="BLL0597 PROTEIN"/>
    <property type="match status" value="1"/>
</dbReference>
<dbReference type="PANTHER" id="PTHR30485">
    <property type="entry name" value="NI/FE-HYDROGENASE 1 B-TYPE CYTOCHROME SUBUNIT"/>
    <property type="match status" value="1"/>
</dbReference>
<dbReference type="GO" id="GO:0005886">
    <property type="term" value="C:plasma membrane"/>
    <property type="evidence" value="ECO:0007669"/>
    <property type="project" value="UniProtKB-SubCell"/>
</dbReference>
<dbReference type="InterPro" id="IPR016174">
    <property type="entry name" value="Di-haem_cyt_TM"/>
</dbReference>
<dbReference type="Proteomes" id="UP000242181">
    <property type="component" value="Unassembled WGS sequence"/>
</dbReference>
<dbReference type="InterPro" id="IPR011577">
    <property type="entry name" value="Cyt_b561_bac/Ni-Hgenase"/>
</dbReference>
<dbReference type="SUPFAM" id="SSF81342">
    <property type="entry name" value="Transmembrane di-heme cytochromes"/>
    <property type="match status" value="1"/>
</dbReference>
<accession>A0A2P7R0Z1</accession>
<dbReference type="AlphaFoldDB" id="A0A2P7R0Z1"/>
<feature type="transmembrane region" description="Helical" evidence="6">
    <location>
        <begin position="9"/>
        <end position="27"/>
    </location>
</feature>
<protein>
    <submittedName>
        <fullName evidence="8">Cytochrome B</fullName>
    </submittedName>
</protein>
<reference evidence="8 9" key="1">
    <citation type="submission" date="2018-03" db="EMBL/GenBank/DDBJ databases">
        <title>The draft genome of Zobellella taiwanensis JCM 13381.</title>
        <authorList>
            <person name="Liu L."/>
            <person name="Li L."/>
            <person name="Wang T."/>
            <person name="Zhang X."/>
            <person name="Liang L."/>
        </authorList>
    </citation>
    <scope>NUCLEOTIDE SEQUENCE [LARGE SCALE GENOMIC DNA]</scope>
    <source>
        <strain evidence="8 9">JCM 13381</strain>
    </source>
</reference>
<keyword evidence="4 6" id="KW-1133">Transmembrane helix</keyword>
<sequence>MQSIKVWDPLVRVFHWSLVAAFATAWLTADEWQSVHEVAGYGVMGLIAFRLVWGLVGSRYARFRQFVRPPAATLGYLNEVCHRREKRYLGHNPAGAAMVLALLAGLSLLTLSGWLYVTDAGGDWLEDVHEFIANALLGLVGLHIAGVIFTGLRHRENLIKSMFTGTKRPPDGDDVA</sequence>
<evidence type="ECO:0000313" key="8">
    <source>
        <dbReference type="EMBL" id="PSJ43890.1"/>
    </source>
</evidence>
<dbReference type="RefSeq" id="WP_106453232.1">
    <property type="nucleotide sequence ID" value="NZ_PXYH01000009.1"/>
</dbReference>
<dbReference type="GO" id="GO:0020037">
    <property type="term" value="F:heme binding"/>
    <property type="evidence" value="ECO:0007669"/>
    <property type="project" value="TreeGrafter"/>
</dbReference>
<keyword evidence="3 6" id="KW-0812">Transmembrane</keyword>
<dbReference type="InterPro" id="IPR051542">
    <property type="entry name" value="Hydrogenase_cytochrome"/>
</dbReference>
<dbReference type="OrthoDB" id="196472at2"/>
<keyword evidence="9" id="KW-1185">Reference proteome</keyword>
<feature type="transmembrane region" description="Helical" evidence="6">
    <location>
        <begin position="131"/>
        <end position="152"/>
    </location>
</feature>
<comment type="subcellular location">
    <subcellularLocation>
        <location evidence="1">Cell membrane</location>
        <topology evidence="1">Multi-pass membrane protein</topology>
    </subcellularLocation>
</comment>
<evidence type="ECO:0000256" key="4">
    <source>
        <dbReference type="ARBA" id="ARBA00022989"/>
    </source>
</evidence>
<evidence type="ECO:0000256" key="1">
    <source>
        <dbReference type="ARBA" id="ARBA00004651"/>
    </source>
</evidence>
<dbReference type="GO" id="GO:0009055">
    <property type="term" value="F:electron transfer activity"/>
    <property type="evidence" value="ECO:0007669"/>
    <property type="project" value="InterPro"/>
</dbReference>
<evidence type="ECO:0000256" key="5">
    <source>
        <dbReference type="ARBA" id="ARBA00023136"/>
    </source>
</evidence>
<feature type="transmembrane region" description="Helical" evidence="6">
    <location>
        <begin position="94"/>
        <end position="116"/>
    </location>
</feature>
<feature type="domain" description="Cytochrome b561 bacterial/Ni-hydrogenase" evidence="7">
    <location>
        <begin position="6"/>
        <end position="165"/>
    </location>
</feature>
<comment type="caution">
    <text evidence="8">The sequence shown here is derived from an EMBL/GenBank/DDBJ whole genome shotgun (WGS) entry which is preliminary data.</text>
</comment>
<evidence type="ECO:0000256" key="2">
    <source>
        <dbReference type="ARBA" id="ARBA00022475"/>
    </source>
</evidence>
<dbReference type="Gene3D" id="1.20.950.20">
    <property type="entry name" value="Transmembrane di-heme cytochromes, Chain C"/>
    <property type="match status" value="1"/>
</dbReference>
<evidence type="ECO:0000256" key="6">
    <source>
        <dbReference type="SAM" id="Phobius"/>
    </source>
</evidence>
<dbReference type="EMBL" id="PXYH01000009">
    <property type="protein sequence ID" value="PSJ43890.1"/>
    <property type="molecule type" value="Genomic_DNA"/>
</dbReference>
<proteinExistence type="predicted"/>
<evidence type="ECO:0000259" key="7">
    <source>
        <dbReference type="Pfam" id="PF01292"/>
    </source>
</evidence>
<name>A0A2P7R0Z1_9GAMM</name>
<dbReference type="Pfam" id="PF01292">
    <property type="entry name" value="Ni_hydr_CYTB"/>
    <property type="match status" value="1"/>
</dbReference>
<evidence type="ECO:0000313" key="9">
    <source>
        <dbReference type="Proteomes" id="UP000242181"/>
    </source>
</evidence>
<dbReference type="GO" id="GO:0022904">
    <property type="term" value="P:respiratory electron transport chain"/>
    <property type="evidence" value="ECO:0007669"/>
    <property type="project" value="InterPro"/>
</dbReference>
<keyword evidence="5 6" id="KW-0472">Membrane</keyword>